<name>A0A418JLX8_STAHY</name>
<evidence type="ECO:0000256" key="4">
    <source>
        <dbReference type="ARBA" id="ARBA00022989"/>
    </source>
</evidence>
<keyword evidence="3 10" id="KW-0812">Transmembrane</keyword>
<evidence type="ECO:0000256" key="5">
    <source>
        <dbReference type="ARBA" id="ARBA00023136"/>
    </source>
</evidence>
<feature type="transmembrane region" description="Helical" evidence="10">
    <location>
        <begin position="32"/>
        <end position="54"/>
    </location>
</feature>
<dbReference type="GO" id="GO:0140114">
    <property type="term" value="P:cellular detoxification of fluoride"/>
    <property type="evidence" value="ECO:0007669"/>
    <property type="project" value="UniProtKB-UniRule"/>
</dbReference>
<feature type="transmembrane region" description="Helical" evidence="10">
    <location>
        <begin position="60"/>
        <end position="82"/>
    </location>
</feature>
<proteinExistence type="inferred from homology"/>
<evidence type="ECO:0000256" key="3">
    <source>
        <dbReference type="ARBA" id="ARBA00022692"/>
    </source>
</evidence>
<evidence type="ECO:0000313" key="12">
    <source>
        <dbReference type="Proteomes" id="UP000285625"/>
    </source>
</evidence>
<dbReference type="PANTHER" id="PTHR28259:SF1">
    <property type="entry name" value="FLUORIDE EXPORT PROTEIN 1-RELATED"/>
    <property type="match status" value="1"/>
</dbReference>
<evidence type="ECO:0000256" key="8">
    <source>
        <dbReference type="ARBA" id="ARBA00035585"/>
    </source>
</evidence>
<keyword evidence="6 10" id="KW-0407">Ion channel</keyword>
<dbReference type="AlphaFoldDB" id="A0A418JLX8"/>
<evidence type="ECO:0000256" key="6">
    <source>
        <dbReference type="ARBA" id="ARBA00023303"/>
    </source>
</evidence>
<keyword evidence="10" id="KW-0915">Sodium</keyword>
<feature type="binding site" evidence="10">
    <location>
        <position position="73"/>
    </location>
    <ligand>
        <name>Na(+)</name>
        <dbReference type="ChEBI" id="CHEBI:29101"/>
        <note>structural</note>
    </ligand>
</feature>
<dbReference type="RefSeq" id="WP_119635057.1">
    <property type="nucleotide sequence ID" value="NZ_CP170216.1"/>
</dbReference>
<keyword evidence="2 10" id="KW-1003">Cell membrane</keyword>
<gene>
    <name evidence="10" type="primary">fluC</name>
    <name evidence="10" type="synonym">crcB</name>
    <name evidence="11" type="ORF">BUZ57_01755</name>
</gene>
<dbReference type="Pfam" id="PF02537">
    <property type="entry name" value="CRCB"/>
    <property type="match status" value="1"/>
</dbReference>
<evidence type="ECO:0000313" key="11">
    <source>
        <dbReference type="EMBL" id="RIO47520.1"/>
    </source>
</evidence>
<keyword evidence="10" id="KW-0406">Ion transport</keyword>
<organism evidence="11 12">
    <name type="scientific">Staphylococcus hyicus</name>
    <dbReference type="NCBI Taxonomy" id="1284"/>
    <lineage>
        <taxon>Bacteria</taxon>
        <taxon>Bacillati</taxon>
        <taxon>Bacillota</taxon>
        <taxon>Bacilli</taxon>
        <taxon>Bacillales</taxon>
        <taxon>Staphylococcaceae</taxon>
        <taxon>Staphylococcus</taxon>
    </lineage>
</organism>
<feature type="transmembrane region" description="Helical" evidence="10">
    <location>
        <begin position="94"/>
        <end position="115"/>
    </location>
</feature>
<dbReference type="GO" id="GO:0046872">
    <property type="term" value="F:metal ion binding"/>
    <property type="evidence" value="ECO:0007669"/>
    <property type="project" value="UniProtKB-KW"/>
</dbReference>
<keyword evidence="10" id="KW-0479">Metal-binding</keyword>
<dbReference type="HAMAP" id="MF_00454">
    <property type="entry name" value="FluC"/>
    <property type="match status" value="1"/>
</dbReference>
<evidence type="ECO:0000256" key="1">
    <source>
        <dbReference type="ARBA" id="ARBA00004651"/>
    </source>
</evidence>
<keyword evidence="5 10" id="KW-0472">Membrane</keyword>
<evidence type="ECO:0000256" key="2">
    <source>
        <dbReference type="ARBA" id="ARBA00022475"/>
    </source>
</evidence>
<comment type="activity regulation">
    <text evidence="10">Na(+) is not transported, but it plays an essential structural role and its presence is essential for fluoride channel function.</text>
</comment>
<keyword evidence="4 10" id="KW-1133">Transmembrane helix</keyword>
<dbReference type="GO" id="GO:0062054">
    <property type="term" value="F:fluoride channel activity"/>
    <property type="evidence" value="ECO:0007669"/>
    <property type="project" value="UniProtKB-UniRule"/>
</dbReference>
<dbReference type="InterPro" id="IPR003691">
    <property type="entry name" value="FluC"/>
</dbReference>
<dbReference type="PANTHER" id="PTHR28259">
    <property type="entry name" value="FLUORIDE EXPORT PROTEIN 1-RELATED"/>
    <property type="match status" value="1"/>
</dbReference>
<dbReference type="Proteomes" id="UP000285625">
    <property type="component" value="Unassembled WGS sequence"/>
</dbReference>
<comment type="caution">
    <text evidence="11">The sequence shown here is derived from an EMBL/GenBank/DDBJ whole genome shotgun (WGS) entry which is preliminary data.</text>
</comment>
<accession>A0A418JLX8</accession>
<evidence type="ECO:0000256" key="9">
    <source>
        <dbReference type="ARBA" id="ARBA00049940"/>
    </source>
</evidence>
<dbReference type="EMBL" id="QXVO01000003">
    <property type="protein sequence ID" value="RIO47520.1"/>
    <property type="molecule type" value="Genomic_DNA"/>
</dbReference>
<feature type="transmembrane region" description="Helical" evidence="10">
    <location>
        <begin position="6"/>
        <end position="25"/>
    </location>
</feature>
<dbReference type="STRING" id="1284.SHYC_05730"/>
<reference evidence="11 12" key="1">
    <citation type="journal article" date="2016" name="Front. Microbiol.">
        <title>Comprehensive Phylogenetic Analysis of Bovine Non-aureus Staphylococci Species Based on Whole-Genome Sequencing.</title>
        <authorList>
            <person name="Naushad S."/>
            <person name="Barkema H.W."/>
            <person name="Luby C."/>
            <person name="Condas L.A."/>
            <person name="Nobrega D.B."/>
            <person name="Carson D.A."/>
            <person name="De Buck J."/>
        </authorList>
    </citation>
    <scope>NUCLEOTIDE SEQUENCE [LARGE SCALE GENOMIC DNA]</scope>
    <source>
        <strain evidence="11 12">SNUC 5959</strain>
    </source>
</reference>
<comment type="function">
    <text evidence="9 10">Fluoride-specific ion channel. Important for reducing fluoride concentration in the cell, thus reducing its toxicity.</text>
</comment>
<evidence type="ECO:0000256" key="10">
    <source>
        <dbReference type="HAMAP-Rule" id="MF_00454"/>
    </source>
</evidence>
<comment type="similarity">
    <text evidence="7 10">Belongs to the fluoride channel Fluc/FEX (TC 1.A.43) family.</text>
</comment>
<feature type="binding site" evidence="10">
    <location>
        <position position="70"/>
    </location>
    <ligand>
        <name>Na(+)</name>
        <dbReference type="ChEBI" id="CHEBI:29101"/>
        <note>structural</note>
    </ligand>
</feature>
<comment type="catalytic activity">
    <reaction evidence="8">
        <text>fluoride(in) = fluoride(out)</text>
        <dbReference type="Rhea" id="RHEA:76159"/>
        <dbReference type="ChEBI" id="CHEBI:17051"/>
    </reaction>
    <physiologicalReaction direction="left-to-right" evidence="8">
        <dbReference type="Rhea" id="RHEA:76160"/>
    </physiologicalReaction>
</comment>
<comment type="subcellular location">
    <subcellularLocation>
        <location evidence="1 10">Cell membrane</location>
        <topology evidence="1 10">Multi-pass membrane protein</topology>
    </subcellularLocation>
</comment>
<keyword evidence="10" id="KW-0813">Transport</keyword>
<sequence>MIILLVMIGGGIGAMLRALLSNLINRSTKTNFPVATLVVNLLGCFSFGLVSPLMSSESAHFHLLMIGILGGFTTFSTLQLELSTQVRRQKWFQVWLILMFQYIGGFLSLIAGYALSYCVIS</sequence>
<protein>
    <recommendedName>
        <fullName evidence="10">Fluoride-specific ion channel FluC</fullName>
    </recommendedName>
</protein>
<dbReference type="GO" id="GO:0005886">
    <property type="term" value="C:plasma membrane"/>
    <property type="evidence" value="ECO:0007669"/>
    <property type="project" value="UniProtKB-SubCell"/>
</dbReference>
<evidence type="ECO:0000256" key="7">
    <source>
        <dbReference type="ARBA" id="ARBA00035120"/>
    </source>
</evidence>